<evidence type="ECO:0000256" key="1">
    <source>
        <dbReference type="ARBA" id="ARBA00008366"/>
    </source>
</evidence>
<dbReference type="Pfam" id="PF00881">
    <property type="entry name" value="Nitroreductase"/>
    <property type="match status" value="1"/>
</dbReference>
<dbReference type="PANTHER" id="PTHR43425">
    <property type="entry name" value="OXYGEN-INSENSITIVE NADPH NITROREDUCTASE"/>
    <property type="match status" value="1"/>
</dbReference>
<evidence type="ECO:0000313" key="7">
    <source>
        <dbReference type="EMBL" id="KGQ70805.1"/>
    </source>
</evidence>
<dbReference type="Proteomes" id="UP000030380">
    <property type="component" value="Unassembled WGS sequence"/>
</dbReference>
<evidence type="ECO:0000256" key="3">
    <source>
        <dbReference type="ARBA" id="ARBA00022643"/>
    </source>
</evidence>
<dbReference type="AlphaFoldDB" id="A0A0A3AUP3"/>
<evidence type="ECO:0000256" key="4">
    <source>
        <dbReference type="ARBA" id="ARBA00023002"/>
    </source>
</evidence>
<dbReference type="CDD" id="cd02146">
    <property type="entry name" value="NfsA-like"/>
    <property type="match status" value="1"/>
</dbReference>
<evidence type="ECO:0000256" key="2">
    <source>
        <dbReference type="ARBA" id="ARBA00022630"/>
    </source>
</evidence>
<feature type="domain" description="Nitroreductase" evidence="6">
    <location>
        <begin position="11"/>
        <end position="160"/>
    </location>
</feature>
<dbReference type="Gene3D" id="3.40.109.10">
    <property type="entry name" value="NADH Oxidase"/>
    <property type="match status" value="1"/>
</dbReference>
<dbReference type="PANTHER" id="PTHR43425:SF2">
    <property type="entry name" value="OXYGEN-INSENSITIVE NADPH NITROREDUCTASE"/>
    <property type="match status" value="1"/>
</dbReference>
<keyword evidence="5" id="KW-0521">NADP</keyword>
<evidence type="ECO:0000259" key="6">
    <source>
        <dbReference type="Pfam" id="PF00881"/>
    </source>
</evidence>
<dbReference type="STRING" id="505317.OA57_05165"/>
<comment type="similarity">
    <text evidence="1 5">Belongs to the flavin oxidoreductase frp family.</text>
</comment>
<proteinExistence type="inferred from homology"/>
<dbReference type="InterPro" id="IPR000415">
    <property type="entry name" value="Nitroreductase-like"/>
</dbReference>
<evidence type="ECO:0000313" key="8">
    <source>
        <dbReference type="Proteomes" id="UP000030380"/>
    </source>
</evidence>
<sequence length="239" mass="27314">MQNSTVKTALAHRSIRKFADRPIDEETRQILIECARAASTSNHLQCISIIRVTDKAVREQLKHYASDQQYVASAAEFWVFCIDFHRHHRILPQAQTDYTEVLMIGCVDSGIMAQNVLLSAESLGLGGVYIGSIRNKIQEVGDLLKLPEHVVPVVGLCLGYPDQDPPLKPRLPSAVLVSENHYRPLEPQILQDYDRQVADYYRQRSQIEMDWSRNVIKTLDKPVRPHILNYLQRQGFAKK</sequence>
<dbReference type="SUPFAM" id="SSF55469">
    <property type="entry name" value="FMN-dependent nitroreductase-like"/>
    <property type="match status" value="1"/>
</dbReference>
<keyword evidence="4 5" id="KW-0560">Oxidoreductase</keyword>
<dbReference type="InterPro" id="IPR016446">
    <property type="entry name" value="Flavin_OxRdtase_Frp"/>
</dbReference>
<dbReference type="PIRSF" id="PIRSF005426">
    <property type="entry name" value="Frp"/>
    <property type="match status" value="1"/>
</dbReference>
<keyword evidence="3 5" id="KW-0288">FMN</keyword>
<protein>
    <recommendedName>
        <fullName evidence="6">Nitroreductase domain-containing protein</fullName>
    </recommendedName>
</protein>
<name>A0A0A3AUP3_9PAST</name>
<dbReference type="NCBIfam" id="NF008033">
    <property type="entry name" value="PRK10765.1"/>
    <property type="match status" value="1"/>
</dbReference>
<gene>
    <name evidence="7" type="ORF">OA57_05165</name>
</gene>
<evidence type="ECO:0000256" key="5">
    <source>
        <dbReference type="PIRNR" id="PIRNR005426"/>
    </source>
</evidence>
<accession>A0A0A3AUP3</accession>
<organism evidence="7 8">
    <name type="scientific">Chelonobacter oris</name>
    <dbReference type="NCBI Taxonomy" id="505317"/>
    <lineage>
        <taxon>Bacteria</taxon>
        <taxon>Pseudomonadati</taxon>
        <taxon>Pseudomonadota</taxon>
        <taxon>Gammaproteobacteria</taxon>
        <taxon>Pasteurellales</taxon>
        <taxon>Pasteurellaceae</taxon>
        <taxon>Chelonobacter</taxon>
    </lineage>
</organism>
<dbReference type="InterPro" id="IPR029479">
    <property type="entry name" value="Nitroreductase"/>
</dbReference>
<comment type="caution">
    <text evidence="7">The sequence shown here is derived from an EMBL/GenBank/DDBJ whole genome shotgun (WGS) entry which is preliminary data.</text>
</comment>
<keyword evidence="8" id="KW-1185">Reference proteome</keyword>
<dbReference type="EMBL" id="JSUM01000006">
    <property type="protein sequence ID" value="KGQ70805.1"/>
    <property type="molecule type" value="Genomic_DNA"/>
</dbReference>
<keyword evidence="2 5" id="KW-0285">Flavoprotein</keyword>
<dbReference type="GO" id="GO:0016491">
    <property type="term" value="F:oxidoreductase activity"/>
    <property type="evidence" value="ECO:0007669"/>
    <property type="project" value="UniProtKB-UniRule"/>
</dbReference>
<reference evidence="7 8" key="1">
    <citation type="submission" date="2014-11" db="EMBL/GenBank/DDBJ databases">
        <title>Draft genome sequence of Chelonobacter oris 1662T, associated with respiratory disease in Hermann's Tortoises.</title>
        <authorList>
            <person name="Kudirkiene E."/>
            <person name="Hansen M.J."/>
            <person name="Bojesen A.M."/>
        </authorList>
    </citation>
    <scope>NUCLEOTIDE SEQUENCE [LARGE SCALE GENOMIC DNA]</scope>
    <source>
        <strain evidence="7 8">1662</strain>
    </source>
</reference>